<accession>A0ABR5B2I4</accession>
<name>A0ABR5B2I4_BACBA</name>
<gene>
    <name evidence="1" type="ORF">SD77_0551</name>
</gene>
<proteinExistence type="predicted"/>
<dbReference type="EMBL" id="JXLP01000001">
    <property type="protein sequence ID" value="KIL80703.1"/>
    <property type="molecule type" value="Genomic_DNA"/>
</dbReference>
<evidence type="ECO:0000313" key="2">
    <source>
        <dbReference type="Proteomes" id="UP000031982"/>
    </source>
</evidence>
<sequence length="66" mass="7327">MNICLKSSFLNTKKICPEMADSQAINMTYIGLTHAIAHIGSHDDLVTLSKQYEELINIYVLKKGAS</sequence>
<protein>
    <submittedName>
        <fullName evidence="1">Uncharacterized protein</fullName>
    </submittedName>
</protein>
<reference evidence="1 2" key="1">
    <citation type="submission" date="2015-01" db="EMBL/GenBank/DDBJ databases">
        <title>Genome Assembly of Bacillus badius MTCC 1458.</title>
        <authorList>
            <person name="Verma A."/>
            <person name="Khatri I."/>
            <person name="Mual P."/>
            <person name="Subramanian S."/>
            <person name="Krishnamurthi S."/>
        </authorList>
    </citation>
    <scope>NUCLEOTIDE SEQUENCE [LARGE SCALE GENOMIC DNA]</scope>
    <source>
        <strain evidence="1 2">MTCC 1458</strain>
    </source>
</reference>
<organism evidence="1 2">
    <name type="scientific">Bacillus badius</name>
    <dbReference type="NCBI Taxonomy" id="1455"/>
    <lineage>
        <taxon>Bacteria</taxon>
        <taxon>Bacillati</taxon>
        <taxon>Bacillota</taxon>
        <taxon>Bacilli</taxon>
        <taxon>Bacillales</taxon>
        <taxon>Bacillaceae</taxon>
        <taxon>Pseudobacillus</taxon>
    </lineage>
</organism>
<dbReference type="Proteomes" id="UP000031982">
    <property type="component" value="Unassembled WGS sequence"/>
</dbReference>
<evidence type="ECO:0000313" key="1">
    <source>
        <dbReference type="EMBL" id="KIL80703.1"/>
    </source>
</evidence>
<comment type="caution">
    <text evidence="1">The sequence shown here is derived from an EMBL/GenBank/DDBJ whole genome shotgun (WGS) entry which is preliminary data.</text>
</comment>
<keyword evidence="2" id="KW-1185">Reference proteome</keyword>